<evidence type="ECO:0000259" key="4">
    <source>
        <dbReference type="PROSITE" id="PS50949"/>
    </source>
</evidence>
<organism evidence="5 6">
    <name type="scientific">Streptomyces beihaiensis</name>
    <dbReference type="NCBI Taxonomy" id="2984495"/>
    <lineage>
        <taxon>Bacteria</taxon>
        <taxon>Bacillati</taxon>
        <taxon>Actinomycetota</taxon>
        <taxon>Actinomycetes</taxon>
        <taxon>Kitasatosporales</taxon>
        <taxon>Streptomycetaceae</taxon>
        <taxon>Streptomyces</taxon>
    </lineage>
</organism>
<keyword evidence="6" id="KW-1185">Reference proteome</keyword>
<dbReference type="EMBL" id="JAPHNL010000222">
    <property type="protein sequence ID" value="MCX3061542.1"/>
    <property type="molecule type" value="Genomic_DNA"/>
</dbReference>
<keyword evidence="1" id="KW-0805">Transcription regulation</keyword>
<dbReference type="InterPro" id="IPR050679">
    <property type="entry name" value="Bact_HTH_transcr_reg"/>
</dbReference>
<accession>A0ABT3TYS9</accession>
<proteinExistence type="predicted"/>
<gene>
    <name evidence="5" type="ORF">OFY01_17595</name>
</gene>
<dbReference type="InterPro" id="IPR036390">
    <property type="entry name" value="WH_DNA-bd_sf"/>
</dbReference>
<dbReference type="SMART" id="SM00345">
    <property type="entry name" value="HTH_GNTR"/>
    <property type="match status" value="1"/>
</dbReference>
<dbReference type="Gene3D" id="1.10.10.10">
    <property type="entry name" value="Winged helix-like DNA-binding domain superfamily/Winged helix DNA-binding domain"/>
    <property type="match status" value="1"/>
</dbReference>
<dbReference type="PANTHER" id="PTHR44846">
    <property type="entry name" value="MANNOSYL-D-GLYCERATE TRANSPORT/METABOLISM SYSTEM REPRESSOR MNGR-RELATED"/>
    <property type="match status" value="1"/>
</dbReference>
<dbReference type="Pfam" id="PF00392">
    <property type="entry name" value="GntR"/>
    <property type="match status" value="1"/>
</dbReference>
<evidence type="ECO:0000256" key="1">
    <source>
        <dbReference type="ARBA" id="ARBA00023015"/>
    </source>
</evidence>
<dbReference type="PANTHER" id="PTHR44846:SF17">
    <property type="entry name" value="GNTR-FAMILY TRANSCRIPTIONAL REGULATOR"/>
    <property type="match status" value="1"/>
</dbReference>
<reference evidence="5" key="1">
    <citation type="submission" date="2022-10" db="EMBL/GenBank/DDBJ databases">
        <title>Streptomyces beihaiensis sp. nov., a chitin degrading actinobacterium, isolated from shrimp pond soil.</title>
        <authorList>
            <person name="Xie J."/>
            <person name="Shen N."/>
        </authorList>
    </citation>
    <scope>NUCLEOTIDE SEQUENCE</scope>
    <source>
        <strain evidence="5">GXMU-J5</strain>
    </source>
</reference>
<protein>
    <submittedName>
        <fullName evidence="5">Winged helix-turn-helix domain-containing protein</fullName>
    </submittedName>
</protein>
<evidence type="ECO:0000313" key="5">
    <source>
        <dbReference type="EMBL" id="MCX3061542.1"/>
    </source>
</evidence>
<evidence type="ECO:0000256" key="2">
    <source>
        <dbReference type="ARBA" id="ARBA00023125"/>
    </source>
</evidence>
<keyword evidence="3" id="KW-0804">Transcription</keyword>
<dbReference type="RefSeq" id="WP_266600986.1">
    <property type="nucleotide sequence ID" value="NZ_JAPHNL010000222.1"/>
</dbReference>
<feature type="domain" description="HTH gntR-type" evidence="4">
    <location>
        <begin position="9"/>
        <end position="77"/>
    </location>
</feature>
<name>A0ABT3TYS9_9ACTN</name>
<dbReference type="CDD" id="cd07377">
    <property type="entry name" value="WHTH_GntR"/>
    <property type="match status" value="1"/>
</dbReference>
<dbReference type="Proteomes" id="UP001163064">
    <property type="component" value="Unassembled WGS sequence"/>
</dbReference>
<dbReference type="PROSITE" id="PS50949">
    <property type="entry name" value="HTH_GNTR"/>
    <property type="match status" value="1"/>
</dbReference>
<evidence type="ECO:0000313" key="6">
    <source>
        <dbReference type="Proteomes" id="UP001163064"/>
    </source>
</evidence>
<keyword evidence="2" id="KW-0238">DNA-binding</keyword>
<dbReference type="SUPFAM" id="SSF46785">
    <property type="entry name" value="Winged helix' DNA-binding domain"/>
    <property type="match status" value="1"/>
</dbReference>
<evidence type="ECO:0000256" key="3">
    <source>
        <dbReference type="ARBA" id="ARBA00023163"/>
    </source>
</evidence>
<sequence length="127" mass="13943">MELSPDDPRPAYLQIAAALREQILDGRLEPGSRLPSGRELAKEFGTALMTAQNALRVLRDEGLVSPQQGRGVFVRPAELHEADTQVHHAQAPLASQLEAILVELLKVNQRLAAIERRLDNEAHGVVD</sequence>
<dbReference type="InterPro" id="IPR000524">
    <property type="entry name" value="Tscrpt_reg_HTH_GntR"/>
</dbReference>
<comment type="caution">
    <text evidence="5">The sequence shown here is derived from an EMBL/GenBank/DDBJ whole genome shotgun (WGS) entry which is preliminary data.</text>
</comment>
<dbReference type="InterPro" id="IPR036388">
    <property type="entry name" value="WH-like_DNA-bd_sf"/>
</dbReference>